<dbReference type="InterPro" id="IPR027417">
    <property type="entry name" value="P-loop_NTPase"/>
</dbReference>
<dbReference type="Proteomes" id="UP001595846">
    <property type="component" value="Unassembled WGS sequence"/>
</dbReference>
<evidence type="ECO:0000256" key="2">
    <source>
        <dbReference type="ARBA" id="ARBA00022448"/>
    </source>
</evidence>
<protein>
    <submittedName>
        <fullName evidence="7">ABC transporter ATP-binding protein</fullName>
    </submittedName>
</protein>
<evidence type="ECO:0000256" key="5">
    <source>
        <dbReference type="SAM" id="MobiDB-lite"/>
    </source>
</evidence>
<dbReference type="GO" id="GO:0005524">
    <property type="term" value="F:ATP binding"/>
    <property type="evidence" value="ECO:0007669"/>
    <property type="project" value="UniProtKB-KW"/>
</dbReference>
<evidence type="ECO:0000259" key="6">
    <source>
        <dbReference type="PROSITE" id="PS50893"/>
    </source>
</evidence>
<reference evidence="7 8" key="1">
    <citation type="journal article" date="2019" name="Int. J. Syst. Evol. Microbiol.">
        <title>The Global Catalogue of Microorganisms (GCM) 10K type strain sequencing project: providing services to taxonomists for standard genome sequencing and annotation.</title>
        <authorList>
            <consortium name="The Broad Institute Genomics Platform"/>
            <consortium name="The Broad Institute Genome Sequencing Center for Infectious Disease"/>
            <person name="Wu L."/>
            <person name="Ma J."/>
        </authorList>
    </citation>
    <scope>NUCLEOTIDE SEQUENCE [LARGE SCALE GENOMIC DNA]</scope>
    <source>
        <strain evidence="7 8">IBRC-M 10256</strain>
    </source>
</reference>
<dbReference type="Pfam" id="PF00005">
    <property type="entry name" value="ABC_tran"/>
    <property type="match status" value="1"/>
</dbReference>
<dbReference type="PANTHER" id="PTHR43335">
    <property type="entry name" value="ABC TRANSPORTER, ATP-BINDING PROTEIN"/>
    <property type="match status" value="1"/>
</dbReference>
<proteinExistence type="inferred from homology"/>
<comment type="similarity">
    <text evidence="1">Belongs to the ABC transporter superfamily.</text>
</comment>
<evidence type="ECO:0000256" key="4">
    <source>
        <dbReference type="ARBA" id="ARBA00022840"/>
    </source>
</evidence>
<evidence type="ECO:0000313" key="8">
    <source>
        <dbReference type="Proteomes" id="UP001595846"/>
    </source>
</evidence>
<dbReference type="Gene3D" id="3.40.50.300">
    <property type="entry name" value="P-loop containing nucleotide triphosphate hydrolases"/>
    <property type="match status" value="1"/>
</dbReference>
<keyword evidence="2" id="KW-0813">Transport</keyword>
<name>A0ABD5NJ64_9EURY</name>
<dbReference type="EMBL" id="JBHSAQ010000001">
    <property type="protein sequence ID" value="MFC3957039.1"/>
    <property type="molecule type" value="Genomic_DNA"/>
</dbReference>
<dbReference type="SUPFAM" id="SSF52540">
    <property type="entry name" value="P-loop containing nucleoside triphosphate hydrolases"/>
    <property type="match status" value="1"/>
</dbReference>
<dbReference type="PROSITE" id="PS50893">
    <property type="entry name" value="ABC_TRANSPORTER_2"/>
    <property type="match status" value="1"/>
</dbReference>
<dbReference type="RefSeq" id="WP_256532030.1">
    <property type="nucleotide sequence ID" value="NZ_CP101824.1"/>
</dbReference>
<gene>
    <name evidence="7" type="ORF">ACFOUR_01450</name>
</gene>
<accession>A0ABD5NJ64</accession>
<keyword evidence="4 7" id="KW-0067">ATP-binding</keyword>
<feature type="domain" description="ABC transporter" evidence="6">
    <location>
        <begin position="4"/>
        <end position="230"/>
    </location>
</feature>
<comment type="caution">
    <text evidence="7">The sequence shown here is derived from an EMBL/GenBank/DDBJ whole genome shotgun (WGS) entry which is preliminary data.</text>
</comment>
<evidence type="ECO:0000256" key="3">
    <source>
        <dbReference type="ARBA" id="ARBA00022741"/>
    </source>
</evidence>
<evidence type="ECO:0000256" key="1">
    <source>
        <dbReference type="ARBA" id="ARBA00005417"/>
    </source>
</evidence>
<evidence type="ECO:0000313" key="7">
    <source>
        <dbReference type="EMBL" id="MFC3957039.1"/>
    </source>
</evidence>
<feature type="region of interest" description="Disordered" evidence="5">
    <location>
        <begin position="307"/>
        <end position="329"/>
    </location>
</feature>
<dbReference type="InterPro" id="IPR003439">
    <property type="entry name" value="ABC_transporter-like_ATP-bd"/>
</dbReference>
<dbReference type="AlphaFoldDB" id="A0ABD5NJ64"/>
<keyword evidence="8" id="KW-1185">Reference proteome</keyword>
<keyword evidence="3" id="KW-0547">Nucleotide-binding</keyword>
<dbReference type="CDD" id="cd03230">
    <property type="entry name" value="ABC_DR_subfamily_A"/>
    <property type="match status" value="1"/>
</dbReference>
<organism evidence="7 8">
    <name type="scientific">Halovivax cerinus</name>
    <dbReference type="NCBI Taxonomy" id="1487865"/>
    <lineage>
        <taxon>Archaea</taxon>
        <taxon>Methanobacteriati</taxon>
        <taxon>Methanobacteriota</taxon>
        <taxon>Stenosarchaea group</taxon>
        <taxon>Halobacteria</taxon>
        <taxon>Halobacteriales</taxon>
        <taxon>Natrialbaceae</taxon>
        <taxon>Halovivax</taxon>
    </lineage>
</organism>
<dbReference type="GeneID" id="73904798"/>
<dbReference type="PANTHER" id="PTHR43335:SF4">
    <property type="entry name" value="ABC TRANSPORTER, ATP-BINDING PROTEIN"/>
    <property type="match status" value="1"/>
</dbReference>
<dbReference type="SMART" id="SM00382">
    <property type="entry name" value="AAA"/>
    <property type="match status" value="1"/>
</dbReference>
<dbReference type="InterPro" id="IPR003593">
    <property type="entry name" value="AAA+_ATPase"/>
</dbReference>
<sequence>MSAIETNGLTKRYGDLTAVSELDLEISEGEVFGFLGPNGAGKSTTINMLLDFTRPTSGSATVLGYDAQAESDEISQRVGILPEGFSVYERLTGRKHVEFAVETKGATDDPDALLERVGLSSEDGDRPAGDYSKGMRQRLATGMALAGDPDLLIMDEPSTGLDPTGIREMQALVREEAERGTTIFFSSHILEHVEAVCDRVGILRAGELVALDTIEGLRESVGDGATMTVTATGSIEGAVDAVAAIDGVEDVTATGRRLEAVVERPSSKPLVVTTLANTGIELTDLRIQETSLESMFTTLIEGADSSETALAADAGDPADRGASKPEGNA</sequence>